<evidence type="ECO:0000256" key="1">
    <source>
        <dbReference type="SAM" id="Phobius"/>
    </source>
</evidence>
<feature type="transmembrane region" description="Helical" evidence="1">
    <location>
        <begin position="442"/>
        <end position="460"/>
    </location>
</feature>
<keyword evidence="3" id="KW-1185">Reference proteome</keyword>
<feature type="transmembrane region" description="Helical" evidence="1">
    <location>
        <begin position="165"/>
        <end position="188"/>
    </location>
</feature>
<feature type="transmembrane region" description="Helical" evidence="1">
    <location>
        <begin position="411"/>
        <end position="436"/>
    </location>
</feature>
<evidence type="ECO:0000313" key="2">
    <source>
        <dbReference type="EMBL" id="MDA3628256.1"/>
    </source>
</evidence>
<feature type="transmembrane region" description="Helical" evidence="1">
    <location>
        <begin position="345"/>
        <end position="364"/>
    </location>
</feature>
<feature type="transmembrane region" description="Helical" evidence="1">
    <location>
        <begin position="472"/>
        <end position="497"/>
    </location>
</feature>
<proteinExistence type="predicted"/>
<gene>
    <name evidence="2" type="ORF">OU415_22670</name>
</gene>
<comment type="caution">
    <text evidence="2">The sequence shown here is derived from an EMBL/GenBank/DDBJ whole genome shotgun (WGS) entry which is preliminary data.</text>
</comment>
<dbReference type="PANTHER" id="PTHR30282">
    <property type="entry name" value="P-AMINOBENZOYL GLUTAMATE TRANSPORTER"/>
    <property type="match status" value="1"/>
</dbReference>
<name>A0ABT4V2Q9_9PSEU</name>
<keyword evidence="1" id="KW-1133">Transmembrane helix</keyword>
<accession>A0ABT4V2Q9</accession>
<feature type="transmembrane region" description="Helical" evidence="1">
    <location>
        <begin position="384"/>
        <end position="404"/>
    </location>
</feature>
<feature type="transmembrane region" description="Helical" evidence="1">
    <location>
        <begin position="86"/>
        <end position="105"/>
    </location>
</feature>
<dbReference type="Pfam" id="PF03806">
    <property type="entry name" value="ABG_transport"/>
    <property type="match status" value="1"/>
</dbReference>
<reference evidence="2 3" key="1">
    <citation type="submission" date="2022-11" db="EMBL/GenBank/DDBJ databases">
        <title>Draft genome sequence of Saccharopolyspora sp. WRP15-2 isolated from rhizosphere soils of wild rice in Thailand.</title>
        <authorList>
            <person name="Duangmal K."/>
            <person name="Kammanee S."/>
            <person name="Muangham S."/>
        </authorList>
    </citation>
    <scope>NUCLEOTIDE SEQUENCE [LARGE SCALE GENOMIC DNA]</scope>
    <source>
        <strain evidence="2 3">WRP15-2</strain>
    </source>
</reference>
<dbReference type="RefSeq" id="WP_270951040.1">
    <property type="nucleotide sequence ID" value="NZ_JAQGLA010000041.1"/>
</dbReference>
<feature type="transmembrane region" description="Helical" evidence="1">
    <location>
        <begin position="305"/>
        <end position="324"/>
    </location>
</feature>
<feature type="transmembrane region" description="Helical" evidence="1">
    <location>
        <begin position="265"/>
        <end position="285"/>
    </location>
</feature>
<sequence>MDTDAAPARRTRLDRVFAGIERIGSKLPEPFFLFVYLLAALAVISTAVAAFDVTVDVPGKAEPVPVRAVLSTDGLVWFLTNFVDNFIGFPPLGTVLAMMLVVGFAERTGFLSSAVTLVFGRAPRWLLPYAVAFVACQAHVMSDPSLIVIPPLAALMFKAAGRHPVAGLIGAFACGATGYGGGILIGSLDGLLEGITEKAVKIAPLGVEVHTHIAMNYFFAATAGLLLPLVGGFLIDRVLEPRLGPWTDPDGEQTAELTPQQRKGVWRAFALLAVYAVVAFGTWLIPGSFLRGEGGALVPSPFLDSIVPLIIIAFLLAGLAYGLTAGTVAHRADLPRMMTETVKDMAGYIVFIFVAAQFIALFTWSNLGTLIAIGAADGLRAAHLTGFPAILVMVLLTTVANLFITSGSALWSLLAPVMIPAFSILGYDPAFIQAAYRIGDSTTQAVSPLNAYVYILLSVNKKYQPETQLGTLLARLSFFVLPFFAMWLLILAAFYFFDLPIGPGSGIRL</sequence>
<protein>
    <submittedName>
        <fullName evidence="2">AbgT family transporter</fullName>
    </submittedName>
</protein>
<dbReference type="EMBL" id="JAQGLA010000041">
    <property type="protein sequence ID" value="MDA3628256.1"/>
    <property type="molecule type" value="Genomic_DNA"/>
</dbReference>
<organism evidence="2 3">
    <name type="scientific">Saccharopolyspora oryzae</name>
    <dbReference type="NCBI Taxonomy" id="2997343"/>
    <lineage>
        <taxon>Bacteria</taxon>
        <taxon>Bacillati</taxon>
        <taxon>Actinomycetota</taxon>
        <taxon>Actinomycetes</taxon>
        <taxon>Pseudonocardiales</taxon>
        <taxon>Pseudonocardiaceae</taxon>
        <taxon>Saccharopolyspora</taxon>
    </lineage>
</organism>
<dbReference type="Proteomes" id="UP001210380">
    <property type="component" value="Unassembled WGS sequence"/>
</dbReference>
<dbReference type="InterPro" id="IPR004697">
    <property type="entry name" value="AbgT"/>
</dbReference>
<feature type="transmembrane region" description="Helical" evidence="1">
    <location>
        <begin position="31"/>
        <end position="51"/>
    </location>
</feature>
<dbReference type="PANTHER" id="PTHR30282:SF0">
    <property type="entry name" value="P-AMINOBENZOYL-GLUTAMATE TRANSPORT PROTEIN"/>
    <property type="match status" value="1"/>
</dbReference>
<feature type="transmembrane region" description="Helical" evidence="1">
    <location>
        <begin position="214"/>
        <end position="235"/>
    </location>
</feature>
<evidence type="ECO:0000313" key="3">
    <source>
        <dbReference type="Proteomes" id="UP001210380"/>
    </source>
</evidence>
<keyword evidence="1" id="KW-0812">Transmembrane</keyword>
<keyword evidence="1" id="KW-0472">Membrane</keyword>